<dbReference type="WBParaSite" id="Pan_g23012.t1">
    <property type="protein sequence ID" value="Pan_g23012.t1"/>
    <property type="gene ID" value="Pan_g23012"/>
</dbReference>
<keyword evidence="1" id="KW-0472">Membrane</keyword>
<proteinExistence type="predicted"/>
<keyword evidence="2" id="KW-1185">Reference proteome</keyword>
<dbReference type="Pfam" id="PF25093">
    <property type="entry name" value="DUF7807"/>
    <property type="match status" value="1"/>
</dbReference>
<protein>
    <submittedName>
        <fullName evidence="3">MARVEL domain-containing protein</fullName>
    </submittedName>
</protein>
<dbReference type="InterPro" id="IPR056709">
    <property type="entry name" value="DUF7807"/>
</dbReference>
<keyword evidence="1" id="KW-0812">Transmembrane</keyword>
<feature type="transmembrane region" description="Helical" evidence="1">
    <location>
        <begin position="160"/>
        <end position="184"/>
    </location>
</feature>
<feature type="transmembrane region" description="Helical" evidence="1">
    <location>
        <begin position="60"/>
        <end position="83"/>
    </location>
</feature>
<accession>A0A7E4VPF0</accession>
<reference evidence="2" key="1">
    <citation type="journal article" date="2013" name="Genetics">
        <title>The draft genome and transcriptome of Panagrellus redivivus are shaped by the harsh demands of a free-living lifestyle.</title>
        <authorList>
            <person name="Srinivasan J."/>
            <person name="Dillman A.R."/>
            <person name="Macchietto M.G."/>
            <person name="Heikkinen L."/>
            <person name="Lakso M."/>
            <person name="Fracchia K.M."/>
            <person name="Antoshechkin I."/>
            <person name="Mortazavi A."/>
            <person name="Wong G."/>
            <person name="Sternberg P.W."/>
        </authorList>
    </citation>
    <scope>NUCLEOTIDE SEQUENCE [LARGE SCALE GENOMIC DNA]</scope>
    <source>
        <strain evidence="2">MT8872</strain>
    </source>
</reference>
<evidence type="ECO:0000256" key="1">
    <source>
        <dbReference type="SAM" id="Phobius"/>
    </source>
</evidence>
<organism evidence="2 3">
    <name type="scientific">Panagrellus redivivus</name>
    <name type="common">Microworm</name>
    <dbReference type="NCBI Taxonomy" id="6233"/>
    <lineage>
        <taxon>Eukaryota</taxon>
        <taxon>Metazoa</taxon>
        <taxon>Ecdysozoa</taxon>
        <taxon>Nematoda</taxon>
        <taxon>Chromadorea</taxon>
        <taxon>Rhabditida</taxon>
        <taxon>Tylenchina</taxon>
        <taxon>Panagrolaimomorpha</taxon>
        <taxon>Panagrolaimoidea</taxon>
        <taxon>Panagrolaimidae</taxon>
        <taxon>Panagrellus</taxon>
    </lineage>
</organism>
<keyword evidence="1" id="KW-1133">Transmembrane helix</keyword>
<name>A0A7E4VPF0_PANRE</name>
<reference evidence="3" key="2">
    <citation type="submission" date="2020-10" db="UniProtKB">
        <authorList>
            <consortium name="WormBaseParasite"/>
        </authorList>
    </citation>
    <scope>IDENTIFICATION</scope>
</reference>
<dbReference type="Proteomes" id="UP000492821">
    <property type="component" value="Unassembled WGS sequence"/>
</dbReference>
<dbReference type="AlphaFoldDB" id="A0A7E4VPF0"/>
<feature type="transmembrane region" description="Helical" evidence="1">
    <location>
        <begin position="95"/>
        <end position="117"/>
    </location>
</feature>
<evidence type="ECO:0000313" key="3">
    <source>
        <dbReference type="WBParaSite" id="Pan_g23012.t1"/>
    </source>
</evidence>
<dbReference type="PANTHER" id="PTHR34851">
    <property type="entry name" value="PROTEIN CBG05235-RELATED"/>
    <property type="match status" value="1"/>
</dbReference>
<feature type="transmembrane region" description="Helical" evidence="1">
    <location>
        <begin position="35"/>
        <end position="54"/>
    </location>
</feature>
<sequence>MTIKTDLDLSTPFEHYAPEYRCCCGAVHVKQGVQIIGVIQFILAIFSFIALLFASEFDQLWGTLEVASLIIEILVLLCLFYAIKKEKHMLLLPYVVYELIWVLTSIIIALLGVYAFIKPDSSVGHIIRGQLVEVTRLDQFEEEHREQNGEHLQTAMNTSAIQLSALLTTFSFLISLVVSAWWLLVVYKCYIYLKNLAAAREETDFSVRYNSKTDIS</sequence>
<evidence type="ECO:0000313" key="2">
    <source>
        <dbReference type="Proteomes" id="UP000492821"/>
    </source>
</evidence>